<accession>A0A1M5A6U8</accession>
<gene>
    <name evidence="1" type="ORF">SAMN05444274_104211</name>
</gene>
<protein>
    <submittedName>
        <fullName evidence="1">Uncharacterized protein</fullName>
    </submittedName>
</protein>
<evidence type="ECO:0000313" key="1">
    <source>
        <dbReference type="EMBL" id="SHF26031.1"/>
    </source>
</evidence>
<reference evidence="1 2" key="1">
    <citation type="submission" date="2016-11" db="EMBL/GenBank/DDBJ databases">
        <authorList>
            <person name="Jaros S."/>
            <person name="Januszkiewicz K."/>
            <person name="Wedrychowicz H."/>
        </authorList>
    </citation>
    <scope>NUCLEOTIDE SEQUENCE [LARGE SCALE GENOMIC DNA]</scope>
    <source>
        <strain evidence="1 2">DSM 26910</strain>
    </source>
</reference>
<proteinExistence type="predicted"/>
<organism evidence="1 2">
    <name type="scientific">Mariniphaga anaerophila</name>
    <dbReference type="NCBI Taxonomy" id="1484053"/>
    <lineage>
        <taxon>Bacteria</taxon>
        <taxon>Pseudomonadati</taxon>
        <taxon>Bacteroidota</taxon>
        <taxon>Bacteroidia</taxon>
        <taxon>Marinilabiliales</taxon>
        <taxon>Prolixibacteraceae</taxon>
        <taxon>Mariniphaga</taxon>
    </lineage>
</organism>
<evidence type="ECO:0000313" key="2">
    <source>
        <dbReference type="Proteomes" id="UP000184164"/>
    </source>
</evidence>
<dbReference type="Proteomes" id="UP000184164">
    <property type="component" value="Unassembled WGS sequence"/>
</dbReference>
<sequence length="36" mass="4134">MATHKKQFESAFNGLICAGVSKQWKYLKCNFKEIIA</sequence>
<keyword evidence="2" id="KW-1185">Reference proteome</keyword>
<dbReference type="EMBL" id="FQUM01000004">
    <property type="protein sequence ID" value="SHF26031.1"/>
    <property type="molecule type" value="Genomic_DNA"/>
</dbReference>
<name>A0A1M5A6U8_9BACT</name>
<dbReference type="AlphaFoldDB" id="A0A1M5A6U8"/>